<dbReference type="OrthoDB" id="8193799at2759"/>
<reference evidence="1" key="1">
    <citation type="submission" date="2021-09" db="EMBL/GenBank/DDBJ databases">
        <authorList>
            <person name="Martin H S."/>
        </authorList>
    </citation>
    <scope>NUCLEOTIDE SEQUENCE</scope>
</reference>
<organism evidence="1 2">
    <name type="scientific">Danaus chrysippus</name>
    <name type="common">African queen</name>
    <dbReference type="NCBI Taxonomy" id="151541"/>
    <lineage>
        <taxon>Eukaryota</taxon>
        <taxon>Metazoa</taxon>
        <taxon>Ecdysozoa</taxon>
        <taxon>Arthropoda</taxon>
        <taxon>Hexapoda</taxon>
        <taxon>Insecta</taxon>
        <taxon>Pterygota</taxon>
        <taxon>Neoptera</taxon>
        <taxon>Endopterygota</taxon>
        <taxon>Lepidoptera</taxon>
        <taxon>Glossata</taxon>
        <taxon>Ditrysia</taxon>
        <taxon>Papilionoidea</taxon>
        <taxon>Nymphalidae</taxon>
        <taxon>Danainae</taxon>
        <taxon>Danaini</taxon>
        <taxon>Danaina</taxon>
        <taxon>Danaus</taxon>
        <taxon>Anosia</taxon>
    </lineage>
</organism>
<gene>
    <name evidence="1" type="ORF">DCHRY22_LOCUS4133</name>
</gene>
<comment type="caution">
    <text evidence="1">The sequence shown here is derived from an EMBL/GenBank/DDBJ whole genome shotgun (WGS) entry which is preliminary data.</text>
</comment>
<dbReference type="AlphaFoldDB" id="A0A8J2QHI9"/>
<sequence>MPSKFCLLKLFSSRSVIKGTDLNKSRICKFYRNYADSTKAESTSKQVMVQGTADDPVLRVRRARPADITRVIRFVKDNVRLAWPGLVNQNSTSNHVVMSDFVARTLAQGHSMLAEQQEGKRGWSQIRGVAINTCVCPWDASLLEKWAKCVRCIQSRKMMMFTAHCLRAPELHDKYRVQNILQVILLVPPDSPRSAEVVYMLAKKSIHRGRELGFPLLRFDVTDEPIAKILEHLQLKREYAFNYEVLPADIRVYKMDLNKDEKPSNEKKATKNNCVTVYTAFPGAEKI</sequence>
<evidence type="ECO:0000313" key="1">
    <source>
        <dbReference type="EMBL" id="CAG9562860.1"/>
    </source>
</evidence>
<dbReference type="Proteomes" id="UP000789524">
    <property type="component" value="Unassembled WGS sequence"/>
</dbReference>
<proteinExistence type="predicted"/>
<dbReference type="Gene3D" id="3.40.630.30">
    <property type="match status" value="1"/>
</dbReference>
<protein>
    <submittedName>
        <fullName evidence="1">(African queen) hypothetical protein</fullName>
    </submittedName>
</protein>
<evidence type="ECO:0000313" key="2">
    <source>
        <dbReference type="Proteomes" id="UP000789524"/>
    </source>
</evidence>
<accession>A0A8J2QHI9</accession>
<name>A0A8J2QHI9_9NEOP</name>
<keyword evidence="2" id="KW-1185">Reference proteome</keyword>
<dbReference type="EMBL" id="CAKASE010000049">
    <property type="protein sequence ID" value="CAG9562860.1"/>
    <property type="molecule type" value="Genomic_DNA"/>
</dbReference>